<dbReference type="Gene3D" id="2.60.120.40">
    <property type="match status" value="1"/>
</dbReference>
<dbReference type="Pfam" id="PF26595">
    <property type="entry name" value="A_ENA"/>
    <property type="match status" value="1"/>
</dbReference>
<keyword evidence="1" id="KW-0812">Transmembrane</keyword>
<evidence type="ECO:0000256" key="1">
    <source>
        <dbReference type="SAM" id="Phobius"/>
    </source>
</evidence>
<keyword evidence="4" id="KW-1185">Reference proteome</keyword>
<keyword evidence="1" id="KW-1133">Transmembrane helix</keyword>
<name>A0A1M7GNA3_9FIRM</name>
<evidence type="ECO:0000313" key="3">
    <source>
        <dbReference type="EMBL" id="SHM17874.1"/>
    </source>
</evidence>
<dbReference type="InterPro" id="IPR008983">
    <property type="entry name" value="Tumour_necrosis_fac-like_dom"/>
</dbReference>
<keyword evidence="1" id="KW-0472">Membrane</keyword>
<reference evidence="3 4" key="1">
    <citation type="submission" date="2016-11" db="EMBL/GenBank/DDBJ databases">
        <authorList>
            <person name="Jaros S."/>
            <person name="Januszkiewicz K."/>
            <person name="Wedrychowicz H."/>
        </authorList>
    </citation>
    <scope>NUCLEOTIDE SEQUENCE [LARGE SCALE GENOMIC DNA]</scope>
    <source>
        <strain evidence="3 4">DSM 15930</strain>
    </source>
</reference>
<dbReference type="InterPro" id="IPR041415">
    <property type="entry name" value="BclA_C"/>
</dbReference>
<dbReference type="OrthoDB" id="2082444at2"/>
<gene>
    <name evidence="3" type="ORF">SAMN02746066_01025</name>
</gene>
<sequence>MSLPSFPSITPPITREDALNQLISSIASEELGMSHILNAEGEKLQYILGTLPGLSGGPATYQEVLDANDSVSDLLNSSMELTFLLKNKLDLAMNAPSILGPTGPSGLTGADGTFQGATGPTGPAGPNGAIGTVGTNGAIGPTGTFAPTSTTTTAGSAANINTLGTILTVPLSGTLTLSLPNAQIFSPDITVSGANSVFTVANAGTYRLSYSVNTTLALLLGTRLLVNGSPLAGSIISPLVSVSNYNNEVEVNLTAGSTISLQFVNTTILPVLVTLISGVGASLMIIRLN</sequence>
<dbReference type="STRING" id="1120996.SAMN02746066_01025"/>
<dbReference type="RefSeq" id="WP_073284013.1">
    <property type="nucleotide sequence ID" value="NZ_FRCP01000007.1"/>
</dbReference>
<accession>A0A1M7GNA3</accession>
<feature type="transmembrane region" description="Helical" evidence="1">
    <location>
        <begin position="267"/>
        <end position="286"/>
    </location>
</feature>
<feature type="domain" description="BclA C-terminal" evidence="2">
    <location>
        <begin position="160"/>
        <end position="289"/>
    </location>
</feature>
<dbReference type="InterPro" id="IPR058705">
    <property type="entry name" value="A_ENA"/>
</dbReference>
<dbReference type="Proteomes" id="UP000184038">
    <property type="component" value="Unassembled WGS sequence"/>
</dbReference>
<protein>
    <recommendedName>
        <fullName evidence="2">BclA C-terminal domain-containing protein</fullName>
    </recommendedName>
</protein>
<evidence type="ECO:0000313" key="4">
    <source>
        <dbReference type="Proteomes" id="UP000184038"/>
    </source>
</evidence>
<proteinExistence type="predicted"/>
<dbReference type="EMBL" id="FRCP01000007">
    <property type="protein sequence ID" value="SHM17874.1"/>
    <property type="molecule type" value="Genomic_DNA"/>
</dbReference>
<dbReference type="AlphaFoldDB" id="A0A1M7GNA3"/>
<dbReference type="Pfam" id="PF18573">
    <property type="entry name" value="BclA_C"/>
    <property type="match status" value="1"/>
</dbReference>
<evidence type="ECO:0000259" key="2">
    <source>
        <dbReference type="Pfam" id="PF18573"/>
    </source>
</evidence>
<organism evidence="3 4">
    <name type="scientific">Anaerosporobacter mobilis DSM 15930</name>
    <dbReference type="NCBI Taxonomy" id="1120996"/>
    <lineage>
        <taxon>Bacteria</taxon>
        <taxon>Bacillati</taxon>
        <taxon>Bacillota</taxon>
        <taxon>Clostridia</taxon>
        <taxon>Lachnospirales</taxon>
        <taxon>Lachnospiraceae</taxon>
        <taxon>Anaerosporobacter</taxon>
    </lineage>
</organism>